<dbReference type="EMBL" id="UASS01000040">
    <property type="protein sequence ID" value="SPX62834.1"/>
    <property type="molecule type" value="Genomic_DNA"/>
</dbReference>
<evidence type="ECO:0000313" key="13">
    <source>
        <dbReference type="Proteomes" id="UP000054698"/>
    </source>
</evidence>
<dbReference type="EMBL" id="LNYB01000008">
    <property type="protein sequence ID" value="KTD04370.1"/>
    <property type="molecule type" value="Genomic_DNA"/>
</dbReference>
<dbReference type="Proteomes" id="UP000251942">
    <property type="component" value="Unassembled WGS sequence"/>
</dbReference>
<evidence type="ECO:0000256" key="1">
    <source>
        <dbReference type="ARBA" id="ARBA00004533"/>
    </source>
</evidence>
<evidence type="ECO:0000256" key="8">
    <source>
        <dbReference type="ARBA" id="ARBA00023136"/>
    </source>
</evidence>
<dbReference type="PATRIC" id="fig|453.4.peg.218"/>
<sequence length="172" mass="19108">MQTKQIKFPTFVTNEPQKMVAICIFALTFFLFVWELVIAFQFNEKKQMVMPQTNFVPTQADLRKDSPLFKTALFGDYVPTNLADADIKQSMLDAEVVGVMFATKEEESQVIIRAGGGGQKTYVVGDVLPGGAIIKRITEKGVVVLHKGVLESLSLPKNELIFEAPAKPLIEE</sequence>
<dbReference type="STRING" id="453.Lfee_0197"/>
<keyword evidence="3" id="KW-1003">Cell membrane</keyword>
<keyword evidence="4" id="KW-0997">Cell inner membrane</keyword>
<keyword evidence="2" id="KW-0813">Transport</keyword>
<keyword evidence="8 9" id="KW-0472">Membrane</keyword>
<evidence type="ECO:0000313" key="14">
    <source>
        <dbReference type="Proteomes" id="UP000251942"/>
    </source>
</evidence>
<evidence type="ECO:0000313" key="12">
    <source>
        <dbReference type="EMBL" id="SPX62834.1"/>
    </source>
</evidence>
<evidence type="ECO:0000256" key="3">
    <source>
        <dbReference type="ARBA" id="ARBA00022475"/>
    </source>
</evidence>
<dbReference type="Gene3D" id="2.30.30.830">
    <property type="match status" value="1"/>
</dbReference>
<evidence type="ECO:0000256" key="4">
    <source>
        <dbReference type="ARBA" id="ARBA00022519"/>
    </source>
</evidence>
<dbReference type="Pfam" id="PF11356">
    <property type="entry name" value="T2SSC"/>
    <property type="match status" value="1"/>
</dbReference>
<dbReference type="RefSeq" id="WP_058443411.1">
    <property type="nucleotide sequence ID" value="NZ_KV441818.1"/>
</dbReference>
<dbReference type="Proteomes" id="UP000054698">
    <property type="component" value="Unassembled WGS sequence"/>
</dbReference>
<keyword evidence="7 9" id="KW-1133">Transmembrane helix</keyword>
<evidence type="ECO:0000256" key="7">
    <source>
        <dbReference type="ARBA" id="ARBA00022989"/>
    </source>
</evidence>
<protein>
    <submittedName>
        <fullName evidence="11">General secretion pathway protein C</fullName>
    </submittedName>
</protein>
<reference evidence="12 14" key="2">
    <citation type="submission" date="2018-06" db="EMBL/GenBank/DDBJ databases">
        <authorList>
            <consortium name="Pathogen Informatics"/>
            <person name="Doyle S."/>
        </authorList>
    </citation>
    <scope>NUCLEOTIDE SEQUENCE [LARGE SCALE GENOMIC DNA]</scope>
    <source>
        <strain evidence="12 14">NCTC12022</strain>
    </source>
</reference>
<evidence type="ECO:0000313" key="11">
    <source>
        <dbReference type="EMBL" id="KTD04370.1"/>
    </source>
</evidence>
<gene>
    <name evidence="11" type="ORF">Lfee_0197</name>
    <name evidence="12" type="ORF">NCTC12022_03602</name>
</gene>
<evidence type="ECO:0000256" key="2">
    <source>
        <dbReference type="ARBA" id="ARBA00022448"/>
    </source>
</evidence>
<dbReference type="AlphaFoldDB" id="A0A0W0U8R7"/>
<accession>A0A0W0U8R7</accession>
<evidence type="ECO:0000256" key="5">
    <source>
        <dbReference type="ARBA" id="ARBA00022692"/>
    </source>
</evidence>
<dbReference type="GO" id="GO:0005886">
    <property type="term" value="C:plasma membrane"/>
    <property type="evidence" value="ECO:0007669"/>
    <property type="project" value="UniProtKB-SubCell"/>
</dbReference>
<dbReference type="GO" id="GO:0015031">
    <property type="term" value="P:protein transport"/>
    <property type="evidence" value="ECO:0007669"/>
    <property type="project" value="UniProtKB-KW"/>
</dbReference>
<keyword evidence="6" id="KW-0653">Protein transport</keyword>
<comment type="subcellular location">
    <subcellularLocation>
        <location evidence="1">Cell inner membrane</location>
    </subcellularLocation>
</comment>
<keyword evidence="5 9" id="KW-0812">Transmembrane</keyword>
<evidence type="ECO:0000256" key="9">
    <source>
        <dbReference type="SAM" id="Phobius"/>
    </source>
</evidence>
<keyword evidence="13" id="KW-1185">Reference proteome</keyword>
<dbReference type="InterPro" id="IPR024961">
    <property type="entry name" value="T2SS_GspC_N"/>
</dbReference>
<feature type="transmembrane region" description="Helical" evidence="9">
    <location>
        <begin position="19"/>
        <end position="40"/>
    </location>
</feature>
<name>A0A0W0U8R7_9GAMM</name>
<organism evidence="11 13">
    <name type="scientific">Legionella feeleii</name>
    <dbReference type="NCBI Taxonomy" id="453"/>
    <lineage>
        <taxon>Bacteria</taxon>
        <taxon>Pseudomonadati</taxon>
        <taxon>Pseudomonadota</taxon>
        <taxon>Gammaproteobacteria</taxon>
        <taxon>Legionellales</taxon>
        <taxon>Legionellaceae</taxon>
        <taxon>Legionella</taxon>
    </lineage>
</organism>
<evidence type="ECO:0000259" key="10">
    <source>
        <dbReference type="Pfam" id="PF11356"/>
    </source>
</evidence>
<feature type="domain" description="Type II secretion system protein GspC N-terminal" evidence="10">
    <location>
        <begin position="22"/>
        <end position="155"/>
    </location>
</feature>
<evidence type="ECO:0000256" key="6">
    <source>
        <dbReference type="ARBA" id="ARBA00022927"/>
    </source>
</evidence>
<proteinExistence type="predicted"/>
<reference evidence="11 13" key="1">
    <citation type="submission" date="2015-11" db="EMBL/GenBank/DDBJ databases">
        <title>Genomic analysis of 38 Legionella species identifies large and diverse effector repertoires.</title>
        <authorList>
            <person name="Burstein D."/>
            <person name="Amaro F."/>
            <person name="Zusman T."/>
            <person name="Lifshitz Z."/>
            <person name="Cohen O."/>
            <person name="Gilbert J.A."/>
            <person name="Pupko T."/>
            <person name="Shuman H.A."/>
            <person name="Segal G."/>
        </authorList>
    </citation>
    <scope>NUCLEOTIDE SEQUENCE [LARGE SCALE GENOMIC DNA]</scope>
    <source>
        <strain evidence="11 13">WO-44C</strain>
    </source>
</reference>